<dbReference type="GO" id="GO:0016780">
    <property type="term" value="F:phosphotransferase activity, for other substituted phosphate groups"/>
    <property type="evidence" value="ECO:0007669"/>
    <property type="project" value="InterPro"/>
</dbReference>
<feature type="transmembrane region" description="Helical" evidence="1">
    <location>
        <begin position="183"/>
        <end position="206"/>
    </location>
</feature>
<evidence type="ECO:0000313" key="2">
    <source>
        <dbReference type="EMBL" id="QGM46163.1"/>
    </source>
</evidence>
<protein>
    <recommendedName>
        <fullName evidence="4">CDP-alcohol phosphatidyltransferase</fullName>
    </recommendedName>
</protein>
<organism evidence="2 3">
    <name type="scientific">Methylocystis heyeri</name>
    <dbReference type="NCBI Taxonomy" id="391905"/>
    <lineage>
        <taxon>Bacteria</taxon>
        <taxon>Pseudomonadati</taxon>
        <taxon>Pseudomonadota</taxon>
        <taxon>Alphaproteobacteria</taxon>
        <taxon>Hyphomicrobiales</taxon>
        <taxon>Methylocystaceae</taxon>
        <taxon>Methylocystis</taxon>
    </lineage>
</organism>
<keyword evidence="1" id="KW-0812">Transmembrane</keyword>
<dbReference type="Gene3D" id="1.20.120.1760">
    <property type="match status" value="1"/>
</dbReference>
<evidence type="ECO:0008006" key="4">
    <source>
        <dbReference type="Google" id="ProtNLM"/>
    </source>
</evidence>
<dbReference type="InterPro" id="IPR000462">
    <property type="entry name" value="CDP-OH_P_trans"/>
</dbReference>
<name>A0A6B8KI21_9HYPH</name>
<evidence type="ECO:0000256" key="1">
    <source>
        <dbReference type="SAM" id="Phobius"/>
    </source>
</evidence>
<keyword evidence="3" id="KW-1185">Reference proteome</keyword>
<feature type="transmembrane region" description="Helical" evidence="1">
    <location>
        <begin position="116"/>
        <end position="138"/>
    </location>
</feature>
<dbReference type="GO" id="GO:0016020">
    <property type="term" value="C:membrane"/>
    <property type="evidence" value="ECO:0007669"/>
    <property type="project" value="InterPro"/>
</dbReference>
<sequence length="259" mass="28374">MTTSRLNTSFVAVHERILLNHIVERLPQWATPDHLTTIGLWGAAITGIGFLLCNISPNFLTLVAAGLAINWFGDSCDGSLARHRKIERPKYGFLIDHSSDLVAQSMIVIGLGCSPYFTLCSALLVLSLYLLMSSYTYLRAAVEGVHRLSYGGLGATEFRIMIALWPFVPLALGPGVVSGRLFGYAGIDVVISLLALCTYVIFVFLVRQDLERLDAEEQNEDNVVRLHSVSQPGTRRAVESRAATEAEGVLSYTEAADRK</sequence>
<feature type="transmembrane region" description="Helical" evidence="1">
    <location>
        <begin position="158"/>
        <end position="177"/>
    </location>
</feature>
<feature type="transmembrane region" description="Helical" evidence="1">
    <location>
        <begin position="38"/>
        <end position="71"/>
    </location>
</feature>
<reference evidence="2 3" key="1">
    <citation type="submission" date="2019-11" db="EMBL/GenBank/DDBJ databases">
        <title>The genome sequence of Methylocystis heyeri.</title>
        <authorList>
            <person name="Oshkin I.Y."/>
            <person name="Miroshnikov K."/>
            <person name="Dedysh S.N."/>
        </authorList>
    </citation>
    <scope>NUCLEOTIDE SEQUENCE [LARGE SCALE GENOMIC DNA]</scope>
    <source>
        <strain evidence="2 3">H2</strain>
    </source>
</reference>
<dbReference type="Proteomes" id="UP000309061">
    <property type="component" value="Chromosome"/>
</dbReference>
<dbReference type="RefSeq" id="WP_136496418.1">
    <property type="nucleotide sequence ID" value="NZ_CP046052.1"/>
</dbReference>
<dbReference type="OrthoDB" id="116551at2"/>
<keyword evidence="1" id="KW-0472">Membrane</keyword>
<dbReference type="AlphaFoldDB" id="A0A6B8KI21"/>
<dbReference type="InterPro" id="IPR043130">
    <property type="entry name" value="CDP-OH_PTrfase_TM_dom"/>
</dbReference>
<accession>A0A6B8KI21</accession>
<dbReference type="Pfam" id="PF01066">
    <property type="entry name" value="CDP-OH_P_transf"/>
    <property type="match status" value="1"/>
</dbReference>
<gene>
    <name evidence="2" type="ORF">H2LOC_010900</name>
</gene>
<keyword evidence="1" id="KW-1133">Transmembrane helix</keyword>
<dbReference type="KEGG" id="mhey:H2LOC_010900"/>
<evidence type="ECO:0000313" key="3">
    <source>
        <dbReference type="Proteomes" id="UP000309061"/>
    </source>
</evidence>
<proteinExistence type="predicted"/>
<dbReference type="EMBL" id="CP046052">
    <property type="protein sequence ID" value="QGM46163.1"/>
    <property type="molecule type" value="Genomic_DNA"/>
</dbReference>
<dbReference type="GO" id="GO:0008654">
    <property type="term" value="P:phospholipid biosynthetic process"/>
    <property type="evidence" value="ECO:0007669"/>
    <property type="project" value="InterPro"/>
</dbReference>